<proteinExistence type="predicted"/>
<evidence type="ECO:0000313" key="2">
    <source>
        <dbReference type="Proteomes" id="UP000800200"/>
    </source>
</evidence>
<dbReference type="AlphaFoldDB" id="A0A6A6EQK0"/>
<organism evidence="1 2">
    <name type="scientific">Zopfia rhizophila CBS 207.26</name>
    <dbReference type="NCBI Taxonomy" id="1314779"/>
    <lineage>
        <taxon>Eukaryota</taxon>
        <taxon>Fungi</taxon>
        <taxon>Dikarya</taxon>
        <taxon>Ascomycota</taxon>
        <taxon>Pezizomycotina</taxon>
        <taxon>Dothideomycetes</taxon>
        <taxon>Dothideomycetes incertae sedis</taxon>
        <taxon>Zopfiaceae</taxon>
        <taxon>Zopfia</taxon>
    </lineage>
</organism>
<dbReference type="Proteomes" id="UP000800200">
    <property type="component" value="Unassembled WGS sequence"/>
</dbReference>
<accession>A0A6A6EQK0</accession>
<protein>
    <submittedName>
        <fullName evidence="1">Uncharacterized protein</fullName>
    </submittedName>
</protein>
<reference evidence="1" key="1">
    <citation type="journal article" date="2020" name="Stud. Mycol.">
        <title>101 Dothideomycetes genomes: a test case for predicting lifestyles and emergence of pathogens.</title>
        <authorList>
            <person name="Haridas S."/>
            <person name="Albert R."/>
            <person name="Binder M."/>
            <person name="Bloem J."/>
            <person name="Labutti K."/>
            <person name="Salamov A."/>
            <person name="Andreopoulos B."/>
            <person name="Baker S."/>
            <person name="Barry K."/>
            <person name="Bills G."/>
            <person name="Bluhm B."/>
            <person name="Cannon C."/>
            <person name="Castanera R."/>
            <person name="Culley D."/>
            <person name="Daum C."/>
            <person name="Ezra D."/>
            <person name="Gonzalez J."/>
            <person name="Henrissat B."/>
            <person name="Kuo A."/>
            <person name="Liang C."/>
            <person name="Lipzen A."/>
            <person name="Lutzoni F."/>
            <person name="Magnuson J."/>
            <person name="Mondo S."/>
            <person name="Nolan M."/>
            <person name="Ohm R."/>
            <person name="Pangilinan J."/>
            <person name="Park H.-J."/>
            <person name="Ramirez L."/>
            <person name="Alfaro M."/>
            <person name="Sun H."/>
            <person name="Tritt A."/>
            <person name="Yoshinaga Y."/>
            <person name="Zwiers L.-H."/>
            <person name="Turgeon B."/>
            <person name="Goodwin S."/>
            <person name="Spatafora J."/>
            <person name="Crous P."/>
            <person name="Grigoriev I."/>
        </authorList>
    </citation>
    <scope>NUCLEOTIDE SEQUENCE</scope>
    <source>
        <strain evidence="1">CBS 207.26</strain>
    </source>
</reference>
<evidence type="ECO:0000313" key="1">
    <source>
        <dbReference type="EMBL" id="KAF2193262.1"/>
    </source>
</evidence>
<dbReference type="OrthoDB" id="5324651at2759"/>
<gene>
    <name evidence="1" type="ORF">K469DRAFT_288201</name>
</gene>
<keyword evidence="2" id="KW-1185">Reference proteome</keyword>
<sequence length="119" mass="13478">MAKNLPDERVVYLSLRGTFSGTNAHTRRSKVIRKLIEKHQHDDVVSDLVWEHGIDDICTLARVLLHEGIFSSVRTAERRFPGVSDGPEESRTPKLLSDLCGRCKKIDFDKIFCTQPESG</sequence>
<dbReference type="EMBL" id="ML994614">
    <property type="protein sequence ID" value="KAF2193262.1"/>
    <property type="molecule type" value="Genomic_DNA"/>
</dbReference>
<name>A0A6A6EQK0_9PEZI</name>